<evidence type="ECO:0000313" key="3">
    <source>
        <dbReference type="WBParaSite" id="Hba_11178"/>
    </source>
</evidence>
<accession>A0A1I7X0T9</accession>
<evidence type="ECO:0000313" key="2">
    <source>
        <dbReference type="Proteomes" id="UP000095283"/>
    </source>
</evidence>
<dbReference type="WBParaSite" id="Hba_11178">
    <property type="protein sequence ID" value="Hba_11178"/>
    <property type="gene ID" value="Hba_11178"/>
</dbReference>
<sequence>MKRHRSIQLVIVVTFIVKICLIPKFRIFRFFKILPGFCINHKFNSVVLLTLATKPIPKDTFWLNIIKLLSSFLKFFTHR</sequence>
<dbReference type="AlphaFoldDB" id="A0A1I7X0T9"/>
<keyword evidence="1" id="KW-1133">Transmembrane helix</keyword>
<protein>
    <submittedName>
        <fullName evidence="3">Secreted protein</fullName>
    </submittedName>
</protein>
<reference evidence="3" key="1">
    <citation type="submission" date="2016-11" db="UniProtKB">
        <authorList>
            <consortium name="WormBaseParasite"/>
        </authorList>
    </citation>
    <scope>IDENTIFICATION</scope>
</reference>
<evidence type="ECO:0000256" key="1">
    <source>
        <dbReference type="SAM" id="Phobius"/>
    </source>
</evidence>
<keyword evidence="1" id="KW-0812">Transmembrane</keyword>
<keyword evidence="1" id="KW-0472">Membrane</keyword>
<name>A0A1I7X0T9_HETBA</name>
<dbReference type="Proteomes" id="UP000095283">
    <property type="component" value="Unplaced"/>
</dbReference>
<organism evidence="2 3">
    <name type="scientific">Heterorhabditis bacteriophora</name>
    <name type="common">Entomopathogenic nematode worm</name>
    <dbReference type="NCBI Taxonomy" id="37862"/>
    <lineage>
        <taxon>Eukaryota</taxon>
        <taxon>Metazoa</taxon>
        <taxon>Ecdysozoa</taxon>
        <taxon>Nematoda</taxon>
        <taxon>Chromadorea</taxon>
        <taxon>Rhabditida</taxon>
        <taxon>Rhabditina</taxon>
        <taxon>Rhabditomorpha</taxon>
        <taxon>Strongyloidea</taxon>
        <taxon>Heterorhabditidae</taxon>
        <taxon>Heterorhabditis</taxon>
    </lineage>
</organism>
<proteinExistence type="predicted"/>
<feature type="transmembrane region" description="Helical" evidence="1">
    <location>
        <begin position="6"/>
        <end position="25"/>
    </location>
</feature>
<keyword evidence="2" id="KW-1185">Reference proteome</keyword>